<dbReference type="EMBL" id="CADEAL010002092">
    <property type="protein sequence ID" value="CAB1437975.1"/>
    <property type="molecule type" value="Genomic_DNA"/>
</dbReference>
<comment type="caution">
    <text evidence="2">The sequence shown here is derived from an EMBL/GenBank/DDBJ whole genome shotgun (WGS) entry which is preliminary data.</text>
</comment>
<evidence type="ECO:0000256" key="1">
    <source>
        <dbReference type="SAM" id="MobiDB-lite"/>
    </source>
</evidence>
<organism evidence="2 3">
    <name type="scientific">Pleuronectes platessa</name>
    <name type="common">European plaice</name>
    <dbReference type="NCBI Taxonomy" id="8262"/>
    <lineage>
        <taxon>Eukaryota</taxon>
        <taxon>Metazoa</taxon>
        <taxon>Chordata</taxon>
        <taxon>Craniata</taxon>
        <taxon>Vertebrata</taxon>
        <taxon>Euteleostomi</taxon>
        <taxon>Actinopterygii</taxon>
        <taxon>Neopterygii</taxon>
        <taxon>Teleostei</taxon>
        <taxon>Neoteleostei</taxon>
        <taxon>Acanthomorphata</taxon>
        <taxon>Carangaria</taxon>
        <taxon>Pleuronectiformes</taxon>
        <taxon>Pleuronectoidei</taxon>
        <taxon>Pleuronectidae</taxon>
        <taxon>Pleuronectes</taxon>
    </lineage>
</organism>
<evidence type="ECO:0000313" key="3">
    <source>
        <dbReference type="Proteomes" id="UP001153269"/>
    </source>
</evidence>
<protein>
    <submittedName>
        <fullName evidence="2">Uncharacterized protein</fullName>
    </submittedName>
</protein>
<dbReference type="Proteomes" id="UP001153269">
    <property type="component" value="Unassembled WGS sequence"/>
</dbReference>
<keyword evidence="3" id="KW-1185">Reference proteome</keyword>
<feature type="compositionally biased region" description="Polar residues" evidence="1">
    <location>
        <begin position="7"/>
        <end position="18"/>
    </location>
</feature>
<feature type="region of interest" description="Disordered" evidence="1">
    <location>
        <begin position="1"/>
        <end position="34"/>
    </location>
</feature>
<feature type="compositionally biased region" description="Basic and acidic residues" evidence="1">
    <location>
        <begin position="20"/>
        <end position="30"/>
    </location>
</feature>
<evidence type="ECO:0000313" key="2">
    <source>
        <dbReference type="EMBL" id="CAB1437975.1"/>
    </source>
</evidence>
<accession>A0A9N7YUM5</accession>
<gene>
    <name evidence="2" type="ORF">PLEPLA_LOCUS25949</name>
</gene>
<sequence>MEAPGLSRNTPMLNTSVSHVGDRGALEPRRPGARLAFPGSDFPVRRLHRGHRRDELALCGRHVGRRLCGQMNESLIQKHGRELNDSFICRVRVFGSFAPPR</sequence>
<reference evidence="2" key="1">
    <citation type="submission" date="2020-03" db="EMBL/GenBank/DDBJ databases">
        <authorList>
            <person name="Weist P."/>
        </authorList>
    </citation>
    <scope>NUCLEOTIDE SEQUENCE</scope>
</reference>
<proteinExistence type="predicted"/>
<dbReference type="AlphaFoldDB" id="A0A9N7YUM5"/>
<name>A0A9N7YUM5_PLEPL</name>